<name>A0A1H3V3A4_9BACI</name>
<gene>
    <name evidence="1" type="ORF">SAMN05421736_1471</name>
</gene>
<evidence type="ECO:0000313" key="2">
    <source>
        <dbReference type="Proteomes" id="UP000198935"/>
    </source>
</evidence>
<sequence length="67" mass="7950">MIPIDVEHRIAVYFLHRYLPEEVLIELEGALLPLCLMVEEEEELDKDELVKIAIQIIELHLDEKRLK</sequence>
<protein>
    <submittedName>
        <fullName evidence="1">Uncharacterized protein</fullName>
    </submittedName>
</protein>
<dbReference type="AlphaFoldDB" id="A0A1H3V3A4"/>
<organism evidence="1 2">
    <name type="scientific">Evansella caseinilytica</name>
    <dbReference type="NCBI Taxonomy" id="1503961"/>
    <lineage>
        <taxon>Bacteria</taxon>
        <taxon>Bacillati</taxon>
        <taxon>Bacillota</taxon>
        <taxon>Bacilli</taxon>
        <taxon>Bacillales</taxon>
        <taxon>Bacillaceae</taxon>
        <taxon>Evansella</taxon>
    </lineage>
</organism>
<reference evidence="2" key="1">
    <citation type="submission" date="2016-10" db="EMBL/GenBank/DDBJ databases">
        <authorList>
            <person name="Varghese N."/>
            <person name="Submissions S."/>
        </authorList>
    </citation>
    <scope>NUCLEOTIDE SEQUENCE [LARGE SCALE GENOMIC DNA]</scope>
    <source>
        <strain evidence="2">SP</strain>
    </source>
</reference>
<proteinExistence type="predicted"/>
<accession>A0A1H3V3A4</accession>
<dbReference type="EMBL" id="FNPI01000047">
    <property type="protein sequence ID" value="SDZ69087.1"/>
    <property type="molecule type" value="Genomic_DNA"/>
</dbReference>
<evidence type="ECO:0000313" key="1">
    <source>
        <dbReference type="EMBL" id="SDZ69087.1"/>
    </source>
</evidence>
<keyword evidence="2" id="KW-1185">Reference proteome</keyword>
<dbReference type="OrthoDB" id="2706344at2"/>
<dbReference type="Proteomes" id="UP000198935">
    <property type="component" value="Unassembled WGS sequence"/>
</dbReference>
<dbReference type="STRING" id="1503961.SAMN05421736_1471"/>